<comment type="caution">
    <text evidence="2">The sequence shown here is derived from an EMBL/GenBank/DDBJ whole genome shotgun (WGS) entry which is preliminary data.</text>
</comment>
<feature type="transmembrane region" description="Helical" evidence="1">
    <location>
        <begin position="323"/>
        <end position="345"/>
    </location>
</feature>
<feature type="transmembrane region" description="Helical" evidence="1">
    <location>
        <begin position="12"/>
        <end position="38"/>
    </location>
</feature>
<keyword evidence="1" id="KW-0472">Membrane</keyword>
<evidence type="ECO:0000313" key="2">
    <source>
        <dbReference type="EMBL" id="KAA0891294.1"/>
    </source>
</evidence>
<dbReference type="Proteomes" id="UP000324298">
    <property type="component" value="Unassembled WGS sequence"/>
</dbReference>
<feature type="transmembrane region" description="Helical" evidence="1">
    <location>
        <begin position="376"/>
        <end position="396"/>
    </location>
</feature>
<organism evidence="2 3">
    <name type="scientific">Oryzomonas rubra</name>
    <dbReference type="NCBI Taxonomy" id="2509454"/>
    <lineage>
        <taxon>Bacteria</taxon>
        <taxon>Pseudomonadati</taxon>
        <taxon>Thermodesulfobacteriota</taxon>
        <taxon>Desulfuromonadia</taxon>
        <taxon>Geobacterales</taxon>
        <taxon>Geobacteraceae</taxon>
        <taxon>Oryzomonas</taxon>
    </lineage>
</organism>
<feature type="transmembrane region" description="Helical" evidence="1">
    <location>
        <begin position="168"/>
        <end position="187"/>
    </location>
</feature>
<accession>A0A5A9XEK9</accession>
<feature type="transmembrane region" description="Helical" evidence="1">
    <location>
        <begin position="450"/>
        <end position="470"/>
    </location>
</feature>
<dbReference type="AlphaFoldDB" id="A0A5A9XEK9"/>
<feature type="transmembrane region" description="Helical" evidence="1">
    <location>
        <begin position="85"/>
        <end position="107"/>
    </location>
</feature>
<keyword evidence="3" id="KW-1185">Reference proteome</keyword>
<feature type="transmembrane region" description="Helical" evidence="1">
    <location>
        <begin position="416"/>
        <end position="438"/>
    </location>
</feature>
<dbReference type="PANTHER" id="PTHR31610:SF0">
    <property type="entry name" value="SLC26A_SULP TRANSPORTER DOMAIN-CONTAINING PROTEIN"/>
    <property type="match status" value="1"/>
</dbReference>
<reference evidence="2 3" key="1">
    <citation type="submission" date="2019-04" db="EMBL/GenBank/DDBJ databases">
        <title>Geobacter ruber sp. nov., ferric-reducing bacteria isolated from paddy soil.</title>
        <authorList>
            <person name="Xu Z."/>
            <person name="Masuda Y."/>
            <person name="Itoh H."/>
            <person name="Senoo K."/>
        </authorList>
    </citation>
    <scope>NUCLEOTIDE SEQUENCE [LARGE SCALE GENOMIC DNA]</scope>
    <source>
        <strain evidence="2 3">Red88</strain>
    </source>
</reference>
<dbReference type="PANTHER" id="PTHR31610">
    <property type="entry name" value="SLR0360 PROTEIN"/>
    <property type="match status" value="1"/>
</dbReference>
<keyword evidence="1" id="KW-1133">Transmembrane helix</keyword>
<feature type="transmembrane region" description="Helical" evidence="1">
    <location>
        <begin position="291"/>
        <end position="311"/>
    </location>
</feature>
<feature type="transmembrane region" description="Helical" evidence="1">
    <location>
        <begin position="113"/>
        <end position="133"/>
    </location>
</feature>
<name>A0A5A9XEK9_9BACT</name>
<sequence>MLHKKRLFAIGDINAFFGLMLDNMSGLVIMAAILTGAFGMPREIVLYRMLPGSAMGVLVGDLLYSWMAWRLARRTGRADVTAMPLGLDTPSTFGLAFGVIGPCYLASRDAHFTWQVAMGVIVLMGIFKIAVSFCGPALRRAIPRAGLLGSIAAVALLLIAYLPFLKLFASPVVGFLSLGVVFISLLARFRLPLRMPGALAGILLGTAAYYLLSAFDLLPGAGHVAFRPFELSVHLPLPTLEFVPGLTKALAYLPLAIPFALATVVGGVDVTESAAVAGDDYNTRDVLLVEGVATLVAGVCGGVIQSCPYIGHPAYKEMGGRSGYTIATALFIGLGGILGYLSFFVNLLPEAAVAPILIFIGIEITAQAFEATPHNHYRAIAISFIPAIACLVSIQFGQMLGGLGKSAADLSGELLATYTATTLLGNGFIVTSLLWGATFSHVLDHRPGRAALYLVACALCSLCGVIHSPLASGALFSPLSPPAPIVWHLAAGYGVMALAFLVLEWGRKSGPLPSGEVVSQ</sequence>
<dbReference type="RefSeq" id="WP_149307658.1">
    <property type="nucleotide sequence ID" value="NZ_SRSD01000006.1"/>
</dbReference>
<feature type="transmembrane region" description="Helical" evidence="1">
    <location>
        <begin position="145"/>
        <end position="162"/>
    </location>
</feature>
<dbReference type="OrthoDB" id="3320984at2"/>
<evidence type="ECO:0000256" key="1">
    <source>
        <dbReference type="SAM" id="Phobius"/>
    </source>
</evidence>
<keyword evidence="1" id="KW-0812">Transmembrane</keyword>
<feature type="transmembrane region" description="Helical" evidence="1">
    <location>
        <begin position="199"/>
        <end position="218"/>
    </location>
</feature>
<protein>
    <submittedName>
        <fullName evidence="2">MFS transporter</fullName>
    </submittedName>
</protein>
<proteinExistence type="predicted"/>
<gene>
    <name evidence="2" type="ORF">ET418_10955</name>
</gene>
<evidence type="ECO:0000313" key="3">
    <source>
        <dbReference type="Proteomes" id="UP000324298"/>
    </source>
</evidence>
<dbReference type="EMBL" id="SRSD01000006">
    <property type="protein sequence ID" value="KAA0891294.1"/>
    <property type="molecule type" value="Genomic_DNA"/>
</dbReference>
<feature type="transmembrane region" description="Helical" evidence="1">
    <location>
        <begin position="485"/>
        <end position="503"/>
    </location>
</feature>
<feature type="transmembrane region" description="Helical" evidence="1">
    <location>
        <begin position="44"/>
        <end position="64"/>
    </location>
</feature>